<dbReference type="OrthoDB" id="5841574at2759"/>
<feature type="signal peptide" evidence="8">
    <location>
        <begin position="1"/>
        <end position="20"/>
    </location>
</feature>
<dbReference type="Proteomes" id="UP000085678">
    <property type="component" value="Unplaced"/>
</dbReference>
<proteinExistence type="inferred from homology"/>
<dbReference type="GO" id="GO:0047498">
    <property type="term" value="F:calcium-dependent phospholipase A2 activity"/>
    <property type="evidence" value="ECO:0007669"/>
    <property type="project" value="TreeGrafter"/>
</dbReference>
<evidence type="ECO:0000256" key="3">
    <source>
        <dbReference type="ARBA" id="ARBA00023157"/>
    </source>
</evidence>
<dbReference type="KEGG" id="lak:106161400"/>
<dbReference type="InParanoid" id="A0A1S3I8T3"/>
<evidence type="ECO:0000256" key="7">
    <source>
        <dbReference type="RuleBase" id="RU003654"/>
    </source>
</evidence>
<evidence type="ECO:0000259" key="9">
    <source>
        <dbReference type="SMART" id="SM00085"/>
    </source>
</evidence>
<keyword evidence="5" id="KW-0479">Metal-binding</keyword>
<comment type="similarity">
    <text evidence="7">Belongs to the phospholipase A2 family.</text>
</comment>
<feature type="binding site" evidence="5">
    <location>
        <position position="77"/>
    </location>
    <ligand>
        <name>Ca(2+)</name>
        <dbReference type="ChEBI" id="CHEBI:29108"/>
    </ligand>
</feature>
<dbReference type="GO" id="GO:0005576">
    <property type="term" value="C:extracellular region"/>
    <property type="evidence" value="ECO:0007669"/>
    <property type="project" value="UniProtKB-SubCell"/>
</dbReference>
<keyword evidence="2 8" id="KW-0964">Secreted</keyword>
<comment type="subcellular location">
    <subcellularLocation>
        <location evidence="1 8">Secreted</location>
    </subcellularLocation>
</comment>
<dbReference type="PROSITE" id="PS00118">
    <property type="entry name" value="PA2_HIS"/>
    <property type="match status" value="1"/>
</dbReference>
<feature type="active site" evidence="4">
    <location>
        <position position="121"/>
    </location>
</feature>
<dbReference type="PANTHER" id="PTHR11716:SF51">
    <property type="entry name" value="PHOSPHOLIPASE A2"/>
    <property type="match status" value="1"/>
</dbReference>
<evidence type="ECO:0000313" key="11">
    <source>
        <dbReference type="RefSeq" id="XP_013393799.1"/>
    </source>
</evidence>
<evidence type="ECO:0000256" key="6">
    <source>
        <dbReference type="PIRSR" id="PIRSR601211-3"/>
    </source>
</evidence>
<evidence type="ECO:0000256" key="1">
    <source>
        <dbReference type="ARBA" id="ARBA00004613"/>
    </source>
</evidence>
<feature type="disulfide bond" evidence="6">
    <location>
        <begin position="72"/>
        <end position="127"/>
    </location>
</feature>
<dbReference type="SUPFAM" id="SSF48619">
    <property type="entry name" value="Phospholipase A2, PLA2"/>
    <property type="match status" value="1"/>
</dbReference>
<dbReference type="GO" id="GO:0050482">
    <property type="term" value="P:arachidonate secretion"/>
    <property type="evidence" value="ECO:0007669"/>
    <property type="project" value="InterPro"/>
</dbReference>
<keyword evidence="8" id="KW-0732">Signal</keyword>
<dbReference type="PRINTS" id="PR00389">
    <property type="entry name" value="PHPHLIPASEA2"/>
</dbReference>
<dbReference type="FunFam" id="1.20.90.10:FF:000001">
    <property type="entry name" value="Basic phospholipase A2 homolog"/>
    <property type="match status" value="1"/>
</dbReference>
<feature type="disulfide bond" evidence="6">
    <location>
        <begin position="79"/>
        <end position="120"/>
    </location>
</feature>
<feature type="binding site" evidence="5">
    <location>
        <position position="60"/>
    </location>
    <ligand>
        <name>Ca(2+)</name>
        <dbReference type="ChEBI" id="CHEBI:29108"/>
    </ligand>
</feature>
<dbReference type="CDD" id="cd00125">
    <property type="entry name" value="PLA2c"/>
    <property type="match status" value="1"/>
</dbReference>
<dbReference type="GeneID" id="106161400"/>
<dbReference type="Gene3D" id="1.20.90.10">
    <property type="entry name" value="Phospholipase A2 domain"/>
    <property type="match status" value="1"/>
</dbReference>
<dbReference type="PROSITE" id="PS00119">
    <property type="entry name" value="PA2_ASP"/>
    <property type="match status" value="1"/>
</dbReference>
<evidence type="ECO:0000256" key="4">
    <source>
        <dbReference type="PIRSR" id="PIRSR601211-1"/>
    </source>
</evidence>
<keyword evidence="8" id="KW-0378">Hydrolase</keyword>
<feature type="chain" id="PRO_5010001982" description="Phospholipase A2" evidence="8">
    <location>
        <begin position="21"/>
        <end position="146"/>
    </location>
</feature>
<dbReference type="InterPro" id="IPR033112">
    <property type="entry name" value="PLA2_Asp_AS"/>
</dbReference>
<feature type="active site" evidence="4">
    <location>
        <position position="76"/>
    </location>
</feature>
<name>A0A1S3I8T3_LINAN</name>
<keyword evidence="10" id="KW-1185">Reference proteome</keyword>
<dbReference type="GO" id="GO:0006644">
    <property type="term" value="P:phospholipid metabolic process"/>
    <property type="evidence" value="ECO:0007669"/>
    <property type="project" value="InterPro"/>
</dbReference>
<dbReference type="GO" id="GO:0016042">
    <property type="term" value="P:lipid catabolic process"/>
    <property type="evidence" value="ECO:0007669"/>
    <property type="project" value="InterPro"/>
</dbReference>
<dbReference type="InterPro" id="IPR036444">
    <property type="entry name" value="PLipase_A2_dom_sf"/>
</dbReference>
<keyword evidence="8" id="KW-0443">Lipid metabolism</keyword>
<reference evidence="11" key="1">
    <citation type="submission" date="2025-08" db="UniProtKB">
        <authorList>
            <consortium name="RefSeq"/>
        </authorList>
    </citation>
    <scope>IDENTIFICATION</scope>
    <source>
        <tissue evidence="11">Gonads</tissue>
    </source>
</reference>
<keyword evidence="5 8" id="KW-0106">Calcium</keyword>
<protein>
    <recommendedName>
        <fullName evidence="8">Phospholipase A2</fullName>
        <ecNumber evidence="8">3.1.1.4</ecNumber>
    </recommendedName>
</protein>
<dbReference type="InterPro" id="IPR033113">
    <property type="entry name" value="PLA2_histidine"/>
</dbReference>
<comment type="cofactor">
    <cofactor evidence="5">
        <name>Ca(2+)</name>
        <dbReference type="ChEBI" id="CHEBI:29108"/>
    </cofactor>
    <text evidence="5">Binds 1 Ca(2+) ion per subunit.</text>
</comment>
<dbReference type="GO" id="GO:0005509">
    <property type="term" value="F:calcium ion binding"/>
    <property type="evidence" value="ECO:0007669"/>
    <property type="project" value="InterPro"/>
</dbReference>
<dbReference type="STRING" id="7574.A0A1S3I8T3"/>
<accession>A0A1S3I8T3</accession>
<feature type="disulfide bond" evidence="6">
    <location>
        <begin position="88"/>
        <end position="113"/>
    </location>
</feature>
<dbReference type="InterPro" id="IPR001211">
    <property type="entry name" value="PLA2"/>
</dbReference>
<dbReference type="RefSeq" id="XP_013393799.1">
    <property type="nucleotide sequence ID" value="XM_013538345.1"/>
</dbReference>
<evidence type="ECO:0000256" key="5">
    <source>
        <dbReference type="PIRSR" id="PIRSR601211-2"/>
    </source>
</evidence>
<organism evidence="10 11">
    <name type="scientific">Lingula anatina</name>
    <name type="common">Brachiopod</name>
    <name type="synonym">Lingula unguis</name>
    <dbReference type="NCBI Taxonomy" id="7574"/>
    <lineage>
        <taxon>Eukaryota</taxon>
        <taxon>Metazoa</taxon>
        <taxon>Spiralia</taxon>
        <taxon>Lophotrochozoa</taxon>
        <taxon>Brachiopoda</taxon>
        <taxon>Linguliformea</taxon>
        <taxon>Lingulata</taxon>
        <taxon>Lingulida</taxon>
        <taxon>Linguloidea</taxon>
        <taxon>Lingulidae</taxon>
        <taxon>Lingula</taxon>
    </lineage>
</organism>
<comment type="catalytic activity">
    <reaction evidence="8">
        <text>a 1,2-diacyl-sn-glycero-3-phosphocholine + H2O = a 1-acyl-sn-glycero-3-phosphocholine + a fatty acid + H(+)</text>
        <dbReference type="Rhea" id="RHEA:15801"/>
        <dbReference type="ChEBI" id="CHEBI:15377"/>
        <dbReference type="ChEBI" id="CHEBI:15378"/>
        <dbReference type="ChEBI" id="CHEBI:28868"/>
        <dbReference type="ChEBI" id="CHEBI:57643"/>
        <dbReference type="ChEBI" id="CHEBI:58168"/>
        <dbReference type="EC" id="3.1.1.4"/>
    </reaction>
</comment>
<feature type="domain" description="Phospholipase A2-like central" evidence="9">
    <location>
        <begin position="31"/>
        <end position="146"/>
    </location>
</feature>
<dbReference type="InterPro" id="IPR016090">
    <property type="entry name" value="PLA2-like_dom"/>
</dbReference>
<dbReference type="SMART" id="SM00085">
    <property type="entry name" value="PA2c"/>
    <property type="match status" value="1"/>
</dbReference>
<dbReference type="Pfam" id="PF00068">
    <property type="entry name" value="Phospholip_A2_1"/>
    <property type="match status" value="1"/>
</dbReference>
<feature type="disulfide bond" evidence="6">
    <location>
        <begin position="57"/>
        <end position="73"/>
    </location>
</feature>
<dbReference type="GO" id="GO:0005543">
    <property type="term" value="F:phospholipid binding"/>
    <property type="evidence" value="ECO:0007669"/>
    <property type="project" value="TreeGrafter"/>
</dbReference>
<keyword evidence="3 6" id="KW-1015">Disulfide bond</keyword>
<feature type="binding site" evidence="5">
    <location>
        <position position="58"/>
    </location>
    <ligand>
        <name>Ca(2+)</name>
        <dbReference type="ChEBI" id="CHEBI:29108"/>
    </ligand>
</feature>
<feature type="disulfide bond" evidence="6">
    <location>
        <begin position="105"/>
        <end position="118"/>
    </location>
</feature>
<gene>
    <name evidence="11" type="primary">LOC106161400</name>
</gene>
<dbReference type="EC" id="3.1.1.4" evidence="8"/>
<dbReference type="PROSITE" id="PS51257">
    <property type="entry name" value="PROKAR_LIPOPROTEIN"/>
    <property type="match status" value="1"/>
</dbReference>
<evidence type="ECO:0000256" key="2">
    <source>
        <dbReference type="ARBA" id="ARBA00022525"/>
    </source>
</evidence>
<dbReference type="AlphaFoldDB" id="A0A1S3I8T3"/>
<sequence>MKTSLILFIAAAYAVTACMCEDNVHSREKRNAFQFRKMIKDRTGREPLLYNGYGCWCGLGGRGKPKDGVDRCCRSHDYCYDRLRDNGCNPVISTYTYSLSGGIVCDSSENNSCQQGACECDRTAAYCFASNTFHKKYISWPNFLCR</sequence>
<dbReference type="PANTHER" id="PTHR11716">
    <property type="entry name" value="PHOSPHOLIPASE A2 FAMILY MEMBER"/>
    <property type="match status" value="1"/>
</dbReference>
<evidence type="ECO:0000256" key="8">
    <source>
        <dbReference type="RuleBase" id="RU361236"/>
    </source>
</evidence>
<evidence type="ECO:0000313" key="10">
    <source>
        <dbReference type="Proteomes" id="UP000085678"/>
    </source>
</evidence>